<keyword evidence="4 9" id="KW-0812">Transmembrane</keyword>
<evidence type="ECO:0000256" key="4">
    <source>
        <dbReference type="ARBA" id="ARBA00022692"/>
    </source>
</evidence>
<dbReference type="AlphaFoldDB" id="A0A978W067"/>
<comment type="subcellular location">
    <subcellularLocation>
        <location evidence="1">Endomembrane system</location>
    </subcellularLocation>
</comment>
<feature type="compositionally biased region" description="Basic residues" evidence="8">
    <location>
        <begin position="48"/>
        <end position="67"/>
    </location>
</feature>
<evidence type="ECO:0000256" key="2">
    <source>
        <dbReference type="ARBA" id="ARBA00022676"/>
    </source>
</evidence>
<evidence type="ECO:0000256" key="6">
    <source>
        <dbReference type="ARBA" id="ARBA00023136"/>
    </source>
</evidence>
<name>A0A978W067_ZIZJJ</name>
<keyword evidence="6 9" id="KW-0472">Membrane</keyword>
<evidence type="ECO:0000256" key="7">
    <source>
        <dbReference type="ARBA" id="ARBA00023316"/>
    </source>
</evidence>
<sequence>MAYKDVGTGCVFRRYTLYGYDAPVKKKPPSRTCNCWPKWCYCLCCGSKKKKSGKSKKETKKKSKHREASKQINALENIEKGIEDDWWRNDQFWVIGGVASHIFALVQGLLKVLGGVNTNFTVTSKAADDGEFSELYIFKWTSLLIPPTTLLIINIVGVVVGISDAINNRWKVVGDENRIQYGHFPCTQTRLANKGIFINLLKDESSSVLPDDQVSIEVHLHAEVDDDDYCRRARDNANRQRANIVKIVKEKDKDSLQSFGGVRGIAEALCTDLELGILGDEESLEFRNARESAEAAQISSTQAAREAPIRRGPIGYLKKYCNNPTSYFSLCVLCCPLRSVSSRRAGRLVGMKAPS</sequence>
<evidence type="ECO:0000256" key="5">
    <source>
        <dbReference type="ARBA" id="ARBA00022989"/>
    </source>
</evidence>
<organism evidence="10 11">
    <name type="scientific">Ziziphus jujuba var. spinosa</name>
    <dbReference type="NCBI Taxonomy" id="714518"/>
    <lineage>
        <taxon>Eukaryota</taxon>
        <taxon>Viridiplantae</taxon>
        <taxon>Streptophyta</taxon>
        <taxon>Embryophyta</taxon>
        <taxon>Tracheophyta</taxon>
        <taxon>Spermatophyta</taxon>
        <taxon>Magnoliopsida</taxon>
        <taxon>eudicotyledons</taxon>
        <taxon>Gunneridae</taxon>
        <taxon>Pentapetalae</taxon>
        <taxon>rosids</taxon>
        <taxon>fabids</taxon>
        <taxon>Rosales</taxon>
        <taxon>Rhamnaceae</taxon>
        <taxon>Paliureae</taxon>
        <taxon>Ziziphus</taxon>
    </lineage>
</organism>
<dbReference type="PANTHER" id="PTHR13301">
    <property type="entry name" value="X-BOX TRANSCRIPTION FACTOR-RELATED"/>
    <property type="match status" value="1"/>
</dbReference>
<keyword evidence="3" id="KW-0808">Transferase</keyword>
<evidence type="ECO:0000256" key="8">
    <source>
        <dbReference type="SAM" id="MobiDB-lite"/>
    </source>
</evidence>
<gene>
    <name evidence="10" type="ORF">FEM48_Zijuj01G0084400</name>
</gene>
<dbReference type="InterPro" id="IPR005150">
    <property type="entry name" value="Cellulose_synth"/>
</dbReference>
<evidence type="ECO:0000313" key="10">
    <source>
        <dbReference type="EMBL" id="KAH7545351.1"/>
    </source>
</evidence>
<protein>
    <submittedName>
        <fullName evidence="10">Uncharacterized protein</fullName>
    </submittedName>
</protein>
<keyword evidence="2" id="KW-0328">Glycosyltransferase</keyword>
<dbReference type="GO" id="GO:0016760">
    <property type="term" value="F:cellulose synthase (UDP-forming) activity"/>
    <property type="evidence" value="ECO:0007669"/>
    <property type="project" value="InterPro"/>
</dbReference>
<accession>A0A978W067</accession>
<dbReference type="Pfam" id="PF03552">
    <property type="entry name" value="Cellulose_synt"/>
    <property type="match status" value="2"/>
</dbReference>
<dbReference type="GO" id="GO:0016020">
    <property type="term" value="C:membrane"/>
    <property type="evidence" value="ECO:0007669"/>
    <property type="project" value="InterPro"/>
</dbReference>
<keyword evidence="7" id="KW-0961">Cell wall biogenesis/degradation</keyword>
<dbReference type="GO" id="GO:0012505">
    <property type="term" value="C:endomembrane system"/>
    <property type="evidence" value="ECO:0007669"/>
    <property type="project" value="UniProtKB-SubCell"/>
</dbReference>
<evidence type="ECO:0000256" key="9">
    <source>
        <dbReference type="SAM" id="Phobius"/>
    </source>
</evidence>
<comment type="caution">
    <text evidence="10">The sequence shown here is derived from an EMBL/GenBank/DDBJ whole genome shotgun (WGS) entry which is preliminary data.</text>
</comment>
<evidence type="ECO:0000313" key="11">
    <source>
        <dbReference type="Proteomes" id="UP000813462"/>
    </source>
</evidence>
<reference evidence="10" key="1">
    <citation type="journal article" date="2021" name="Front. Plant Sci.">
        <title>Chromosome-Scale Genome Assembly for Chinese Sour Jujube and Insights Into Its Genome Evolution and Domestication Signature.</title>
        <authorList>
            <person name="Shen L.-Y."/>
            <person name="Luo H."/>
            <person name="Wang X.-L."/>
            <person name="Wang X.-M."/>
            <person name="Qiu X.-J."/>
            <person name="Liu H."/>
            <person name="Zhou S.-S."/>
            <person name="Jia K.-H."/>
            <person name="Nie S."/>
            <person name="Bao Y.-T."/>
            <person name="Zhang R.-G."/>
            <person name="Yun Q.-Z."/>
            <person name="Chai Y.-H."/>
            <person name="Lu J.-Y."/>
            <person name="Li Y."/>
            <person name="Zhao S.-W."/>
            <person name="Mao J.-F."/>
            <person name="Jia S.-G."/>
            <person name="Mao Y.-M."/>
        </authorList>
    </citation>
    <scope>NUCLEOTIDE SEQUENCE</scope>
    <source>
        <strain evidence="10">AT0</strain>
        <tissue evidence="10">Leaf</tissue>
    </source>
</reference>
<dbReference type="GO" id="GO:0071555">
    <property type="term" value="P:cell wall organization"/>
    <property type="evidence" value="ECO:0007669"/>
    <property type="project" value="UniProtKB-KW"/>
</dbReference>
<feature type="transmembrane region" description="Helical" evidence="9">
    <location>
        <begin position="143"/>
        <end position="162"/>
    </location>
</feature>
<proteinExistence type="predicted"/>
<feature type="region of interest" description="Disordered" evidence="8">
    <location>
        <begin position="48"/>
        <end position="68"/>
    </location>
</feature>
<dbReference type="EMBL" id="JAEACU010000001">
    <property type="protein sequence ID" value="KAH7545351.1"/>
    <property type="molecule type" value="Genomic_DNA"/>
</dbReference>
<feature type="transmembrane region" description="Helical" evidence="9">
    <location>
        <begin position="92"/>
        <end position="110"/>
    </location>
</feature>
<dbReference type="Proteomes" id="UP000813462">
    <property type="component" value="Unassembled WGS sequence"/>
</dbReference>
<evidence type="ECO:0000256" key="3">
    <source>
        <dbReference type="ARBA" id="ARBA00022679"/>
    </source>
</evidence>
<keyword evidence="5 9" id="KW-1133">Transmembrane helix</keyword>
<evidence type="ECO:0000256" key="1">
    <source>
        <dbReference type="ARBA" id="ARBA00004308"/>
    </source>
</evidence>
<dbReference type="GO" id="GO:0030244">
    <property type="term" value="P:cellulose biosynthetic process"/>
    <property type="evidence" value="ECO:0007669"/>
    <property type="project" value="InterPro"/>
</dbReference>